<accession>A0A6J7AM90</accession>
<organism evidence="1">
    <name type="scientific">freshwater metagenome</name>
    <dbReference type="NCBI Taxonomy" id="449393"/>
    <lineage>
        <taxon>unclassified sequences</taxon>
        <taxon>metagenomes</taxon>
        <taxon>ecological metagenomes</taxon>
    </lineage>
</organism>
<gene>
    <name evidence="1" type="ORF">UFOPK3139_01953</name>
</gene>
<reference evidence="1" key="1">
    <citation type="submission" date="2020-05" db="EMBL/GenBank/DDBJ databases">
        <authorList>
            <person name="Chiriac C."/>
            <person name="Salcher M."/>
            <person name="Ghai R."/>
            <person name="Kavagutti S V."/>
        </authorList>
    </citation>
    <scope>NUCLEOTIDE SEQUENCE</scope>
</reference>
<protein>
    <submittedName>
        <fullName evidence="1">Unannotated protein</fullName>
    </submittedName>
</protein>
<dbReference type="AlphaFoldDB" id="A0A6J7AM90"/>
<dbReference type="EMBL" id="CAFABA010000086">
    <property type="protein sequence ID" value="CAB4834015.1"/>
    <property type="molecule type" value="Genomic_DNA"/>
</dbReference>
<name>A0A6J7AM90_9ZZZZ</name>
<sequence>MREDRGLDAIVDGDHTVRPVADRVRLGTGDLGSEINPIGSRLGSRCGEKHGFGRVAERSRHRSDVAQVAGEAARVDPGDARNAESLEERREILVAAPVAAAPGKLAHDDAAAEGTTAFVVERHRSVVADVRIRERDDLARVGRVGDHLLIARQDRVEHDLAGCGAAGRLGPDCLALEHFAIGQNQRCLADLTHTQSFAFMLLVLIVWVLRRPRPAPRGGPCGAPCLEACGLRTGCCATCSPWHRRAPPT</sequence>
<proteinExistence type="predicted"/>
<evidence type="ECO:0000313" key="1">
    <source>
        <dbReference type="EMBL" id="CAB4834015.1"/>
    </source>
</evidence>